<dbReference type="eggNOG" id="COG0169">
    <property type="taxonomic scope" value="Bacteria"/>
</dbReference>
<feature type="domain" description="Shikimate dehydrogenase substrate binding N-terminal" evidence="3">
    <location>
        <begin position="10"/>
        <end position="75"/>
    </location>
</feature>
<dbReference type="PANTHER" id="PTHR21089:SF1">
    <property type="entry name" value="BIFUNCTIONAL 3-DEHYDROQUINATE DEHYDRATASE_SHIKIMATE DEHYDROGENASE, CHLOROPLASTIC"/>
    <property type="match status" value="1"/>
</dbReference>
<dbReference type="OrthoDB" id="9776868at2"/>
<keyword evidence="5" id="KW-1185">Reference proteome</keyword>
<reference evidence="4 5" key="1">
    <citation type="journal article" date="2014" name="Appl. Environ. Microbiol.">
        <title>Genomic encyclopedia of type strains of the genus Bifidobacterium.</title>
        <authorList>
            <person name="Milani C."/>
            <person name="Lugli G.A."/>
            <person name="Duranti S."/>
            <person name="Turroni F."/>
            <person name="Bottacini F."/>
            <person name="Mangifesta M."/>
            <person name="Sanchez B."/>
            <person name="Viappiani A."/>
            <person name="Mancabelli L."/>
            <person name="Taminiau B."/>
            <person name="Delcenserie V."/>
            <person name="Barrangou R."/>
            <person name="Margolles A."/>
            <person name="van Sinderen D."/>
            <person name="Ventura M."/>
        </authorList>
    </citation>
    <scope>NUCLEOTIDE SEQUENCE [LARGE SCALE GENOMIC DNA]</scope>
    <source>
        <strain evidence="4 5">DSM 19703</strain>
    </source>
</reference>
<dbReference type="GO" id="GO:0009423">
    <property type="term" value="P:chorismate biosynthetic process"/>
    <property type="evidence" value="ECO:0007669"/>
    <property type="project" value="TreeGrafter"/>
</dbReference>
<dbReference type="InterPro" id="IPR013708">
    <property type="entry name" value="Shikimate_DH-bd_N"/>
</dbReference>
<protein>
    <submittedName>
        <fullName evidence="4">Shikimate 5-dehydrogenase</fullName>
    </submittedName>
</protein>
<evidence type="ECO:0000256" key="1">
    <source>
        <dbReference type="ARBA" id="ARBA00004871"/>
    </source>
</evidence>
<gene>
    <name evidence="4" type="ORF">BBOMB_0270</name>
</gene>
<name>A0A080N2C9_9BIFI</name>
<dbReference type="SUPFAM" id="SSF51735">
    <property type="entry name" value="NAD(P)-binding Rossmann-fold domains"/>
    <property type="match status" value="1"/>
</dbReference>
<dbReference type="InterPro" id="IPR036291">
    <property type="entry name" value="NAD(P)-bd_dom_sf"/>
</dbReference>
<dbReference type="GO" id="GO:0005829">
    <property type="term" value="C:cytosol"/>
    <property type="evidence" value="ECO:0007669"/>
    <property type="project" value="TreeGrafter"/>
</dbReference>
<accession>A0A080N2C9</accession>
<sequence>MGQVNHRCAVLGNPIAHSLSPVLHAAAYAALGLDNWRYTRQEVAQDGLVRFLEGLDSSWVGLSLTMPLKKAIQPYGAACDFWSRCLHVSNTAVLDWAKEGGCRSRPFIRLYNTDVDGISLAFDHAWTKASVRSSSVAHAADNVAFIPDCRDEGASAVLLGNGNTALSALAALTRLVVPGKGPVKEVFVCARDTGSDGEFRMLLERLDVPVTLVSVPLSGAERYLHRADVAVSALPPHVADGLAGRLACMKPFPTSMFPTLLDVAYASRPSALVHAWTRLGGIGIGGEEMLLYQAIRQVGLMTEGYLPATNASDSFGSLVSDEDAGRGGMLERHMREALQTRMRVTNE</sequence>
<dbReference type="AlphaFoldDB" id="A0A080N2C9"/>
<dbReference type="GO" id="GO:0019632">
    <property type="term" value="P:shikimate metabolic process"/>
    <property type="evidence" value="ECO:0007669"/>
    <property type="project" value="TreeGrafter"/>
</dbReference>
<dbReference type="Gene3D" id="3.40.50.720">
    <property type="entry name" value="NAD(P)-binding Rossmann-like Domain"/>
    <property type="match status" value="1"/>
</dbReference>
<keyword evidence="2" id="KW-0028">Amino-acid biosynthesis</keyword>
<evidence type="ECO:0000313" key="4">
    <source>
        <dbReference type="EMBL" id="KFF30946.1"/>
    </source>
</evidence>
<dbReference type="GO" id="GO:0050661">
    <property type="term" value="F:NADP binding"/>
    <property type="evidence" value="ECO:0007669"/>
    <property type="project" value="TreeGrafter"/>
</dbReference>
<dbReference type="STRING" id="1341695.BBOMB_0270"/>
<dbReference type="GO" id="GO:0009073">
    <property type="term" value="P:aromatic amino acid family biosynthetic process"/>
    <property type="evidence" value="ECO:0007669"/>
    <property type="project" value="UniProtKB-KW"/>
</dbReference>
<dbReference type="PANTHER" id="PTHR21089">
    <property type="entry name" value="SHIKIMATE DEHYDROGENASE"/>
    <property type="match status" value="1"/>
</dbReference>
<organism evidence="4 5">
    <name type="scientific">Bifidobacterium bombi DSM 19703</name>
    <dbReference type="NCBI Taxonomy" id="1341695"/>
    <lineage>
        <taxon>Bacteria</taxon>
        <taxon>Bacillati</taxon>
        <taxon>Actinomycetota</taxon>
        <taxon>Actinomycetes</taxon>
        <taxon>Bifidobacteriales</taxon>
        <taxon>Bifidobacteriaceae</taxon>
        <taxon>Bifidobacterium</taxon>
    </lineage>
</organism>
<dbReference type="InterPro" id="IPR022893">
    <property type="entry name" value="Shikimate_DH_fam"/>
</dbReference>
<dbReference type="RefSeq" id="WP_044086458.1">
    <property type="nucleotide sequence ID" value="NZ_ATLK01000001.1"/>
</dbReference>
<proteinExistence type="predicted"/>
<comment type="caution">
    <text evidence="4">The sequence shown here is derived from an EMBL/GenBank/DDBJ whole genome shotgun (WGS) entry which is preliminary data.</text>
</comment>
<dbReference type="Proteomes" id="UP000028730">
    <property type="component" value="Unassembled WGS sequence"/>
</dbReference>
<evidence type="ECO:0000259" key="3">
    <source>
        <dbReference type="Pfam" id="PF08501"/>
    </source>
</evidence>
<dbReference type="Pfam" id="PF08501">
    <property type="entry name" value="Shikimate_dh_N"/>
    <property type="match status" value="1"/>
</dbReference>
<evidence type="ECO:0000313" key="5">
    <source>
        <dbReference type="Proteomes" id="UP000028730"/>
    </source>
</evidence>
<dbReference type="EMBL" id="ATLK01000001">
    <property type="protein sequence ID" value="KFF30946.1"/>
    <property type="molecule type" value="Genomic_DNA"/>
</dbReference>
<dbReference type="GO" id="GO:0004764">
    <property type="term" value="F:shikimate 3-dehydrogenase (NADP+) activity"/>
    <property type="evidence" value="ECO:0007669"/>
    <property type="project" value="InterPro"/>
</dbReference>
<dbReference type="InterPro" id="IPR046346">
    <property type="entry name" value="Aminoacid_DH-like_N_sf"/>
</dbReference>
<evidence type="ECO:0000256" key="2">
    <source>
        <dbReference type="ARBA" id="ARBA00023141"/>
    </source>
</evidence>
<dbReference type="SUPFAM" id="SSF53223">
    <property type="entry name" value="Aminoacid dehydrogenase-like, N-terminal domain"/>
    <property type="match status" value="1"/>
</dbReference>
<dbReference type="Gene3D" id="3.40.50.10860">
    <property type="entry name" value="Leucine Dehydrogenase, chain A, domain 1"/>
    <property type="match status" value="1"/>
</dbReference>
<comment type="pathway">
    <text evidence="1">Metabolic intermediate biosynthesis; chorismate biosynthesis; chorismate from D-erythrose 4-phosphate and phosphoenolpyruvate: step 4/7.</text>
</comment>
<keyword evidence="2" id="KW-0057">Aromatic amino acid biosynthesis</keyword>